<keyword evidence="1" id="KW-0472">Membrane</keyword>
<keyword evidence="1" id="KW-1133">Transmembrane helix</keyword>
<name>A0A9D7ALD7_9GAMM</name>
<gene>
    <name evidence="3" type="ORF">I2492_18880</name>
    <name evidence="2" type="ORF">I2493_18965</name>
</gene>
<dbReference type="RefSeq" id="WP_228399440.1">
    <property type="nucleotide sequence ID" value="NZ_JADRCP010000011.1"/>
</dbReference>
<sequence length="134" mass="15355">MTVWQMMIASVFIFLIAIVLSFKKTPSKLRMVMRILAILMIIAGVSIFFMFKNKMEEVRACPSNVVSFYAKDGVLCFGYENVSNLLMDQRQLEISDFKIVNDKLVITSTPHNGDFQIRRNDNNSGFSIVPYTIK</sequence>
<keyword evidence="5" id="KW-1185">Reference proteome</keyword>
<organism evidence="3 4">
    <name type="scientific">Limnobaculum xujianqingii</name>
    <dbReference type="NCBI Taxonomy" id="2738837"/>
    <lineage>
        <taxon>Bacteria</taxon>
        <taxon>Pseudomonadati</taxon>
        <taxon>Pseudomonadota</taxon>
        <taxon>Gammaproteobacteria</taxon>
        <taxon>Enterobacterales</taxon>
        <taxon>Budviciaceae</taxon>
        <taxon>Limnobaculum</taxon>
    </lineage>
</organism>
<protein>
    <submittedName>
        <fullName evidence="3">Uncharacterized protein</fullName>
    </submittedName>
</protein>
<comment type="caution">
    <text evidence="3">The sequence shown here is derived from an EMBL/GenBank/DDBJ whole genome shotgun (WGS) entry which is preliminary data.</text>
</comment>
<proteinExistence type="predicted"/>
<evidence type="ECO:0000313" key="3">
    <source>
        <dbReference type="EMBL" id="MBK5178379.1"/>
    </source>
</evidence>
<evidence type="ECO:0000313" key="5">
    <source>
        <dbReference type="Proteomes" id="UP001296969"/>
    </source>
</evidence>
<evidence type="ECO:0000313" key="2">
    <source>
        <dbReference type="EMBL" id="MBK5075086.1"/>
    </source>
</evidence>
<evidence type="ECO:0000313" key="4">
    <source>
        <dbReference type="Proteomes" id="UP000807542"/>
    </source>
</evidence>
<dbReference type="Proteomes" id="UP001296969">
    <property type="component" value="Unassembled WGS sequence"/>
</dbReference>
<dbReference type="AlphaFoldDB" id="A0A9D7ALD7"/>
<evidence type="ECO:0000256" key="1">
    <source>
        <dbReference type="SAM" id="Phobius"/>
    </source>
</evidence>
<dbReference type="Proteomes" id="UP000807542">
    <property type="component" value="Unassembled WGS sequence"/>
</dbReference>
<accession>A0A9D7ALD7</accession>
<dbReference type="EMBL" id="JADRCP010000011">
    <property type="protein sequence ID" value="MBK5178379.1"/>
    <property type="molecule type" value="Genomic_DNA"/>
</dbReference>
<feature type="transmembrane region" description="Helical" evidence="1">
    <location>
        <begin position="31"/>
        <end position="51"/>
    </location>
</feature>
<keyword evidence="1" id="KW-0812">Transmembrane</keyword>
<reference evidence="3 5" key="1">
    <citation type="submission" date="2020-11" db="EMBL/GenBank/DDBJ databases">
        <title>Insectihabitans protaetiae gen. nov. sp. nov. and Insectihabitans allomyrinae sp. nov., isolated from larvae of Protaetia brevitarsis seulensis and Allomyrina dichotoma, respectively.</title>
        <authorList>
            <person name="Lee S.D."/>
            <person name="Byeon Y.-S."/>
            <person name="Kim S.-M."/>
            <person name="Yang H.L."/>
            <person name="Kim I.S."/>
        </authorList>
    </citation>
    <scope>NUCLEOTIDE SEQUENCE</scope>
    <source>
        <strain evidence="3">CWB-B4</strain>
        <strain evidence="2 5">CWB-B43</strain>
    </source>
</reference>
<dbReference type="EMBL" id="JADRCQ010000011">
    <property type="protein sequence ID" value="MBK5075086.1"/>
    <property type="molecule type" value="Genomic_DNA"/>
</dbReference>